<dbReference type="Pfam" id="PF19300">
    <property type="entry name" value="BPD_transp_1_N"/>
    <property type="match status" value="1"/>
</dbReference>
<accession>A0ABV2MZ13</accession>
<keyword evidence="5 7" id="KW-1133">Transmembrane helix</keyword>
<feature type="transmembrane region" description="Helical" evidence="7">
    <location>
        <begin position="169"/>
        <end position="191"/>
    </location>
</feature>
<comment type="subcellular location">
    <subcellularLocation>
        <location evidence="1 7">Cell membrane</location>
        <topology evidence="1 7">Multi-pass membrane protein</topology>
    </subcellularLocation>
</comment>
<keyword evidence="3" id="KW-1003">Cell membrane</keyword>
<dbReference type="RefSeq" id="WP_354194051.1">
    <property type="nucleotide sequence ID" value="NZ_JBEPML010000005.1"/>
</dbReference>
<keyword evidence="4 7" id="KW-0812">Transmembrane</keyword>
<dbReference type="PANTHER" id="PTHR43163:SF6">
    <property type="entry name" value="DIPEPTIDE TRANSPORT SYSTEM PERMEASE PROTEIN DPPB-RELATED"/>
    <property type="match status" value="1"/>
</dbReference>
<dbReference type="CDD" id="cd06261">
    <property type="entry name" value="TM_PBP2"/>
    <property type="match status" value="1"/>
</dbReference>
<keyword evidence="6 7" id="KW-0472">Membrane</keyword>
<evidence type="ECO:0000256" key="6">
    <source>
        <dbReference type="ARBA" id="ARBA00023136"/>
    </source>
</evidence>
<evidence type="ECO:0000313" key="10">
    <source>
        <dbReference type="Proteomes" id="UP001549076"/>
    </source>
</evidence>
<dbReference type="InterPro" id="IPR000515">
    <property type="entry name" value="MetI-like"/>
</dbReference>
<feature type="domain" description="ABC transmembrane type-1" evidence="8">
    <location>
        <begin position="94"/>
        <end position="295"/>
    </location>
</feature>
<dbReference type="SUPFAM" id="SSF161098">
    <property type="entry name" value="MetI-like"/>
    <property type="match status" value="1"/>
</dbReference>
<evidence type="ECO:0000256" key="3">
    <source>
        <dbReference type="ARBA" id="ARBA00022475"/>
    </source>
</evidence>
<feature type="transmembrane region" description="Helical" evidence="7">
    <location>
        <begin position="133"/>
        <end position="157"/>
    </location>
</feature>
<name>A0ABV2MZ13_9HYPH</name>
<dbReference type="Proteomes" id="UP001549076">
    <property type="component" value="Unassembled WGS sequence"/>
</dbReference>
<dbReference type="EMBL" id="JBEPML010000005">
    <property type="protein sequence ID" value="MET3791729.1"/>
    <property type="molecule type" value="Genomic_DNA"/>
</dbReference>
<sequence>MTRFWLIKLLRTILTLWFVVTFTFVVLRTSGDPVVALLGGDAMPDEIEQFRRQWGLDQPLIVQYLSYIGQMATGQFGDSLRDHRPVMDIILERVPATVSLGLVAYLLATLVGIPAGIIAALRRGRFVDRAIMAFAVFGFALPNFFLGILMILLFSLMLQVLPSSGTGTIWHFIMPAVTLGTFTAGTLARFTRSAMLEVLERPYMRAAAAKGVPAVKRILFHAFPNAAIPIVTIVGLNLGQLIAGAIVVETVFAWPGVGRLLVTAVSQRDLALVQGLVLVIAATMVLANLAVDLTYGLLDPRIRKGAR</sequence>
<evidence type="ECO:0000256" key="1">
    <source>
        <dbReference type="ARBA" id="ARBA00004651"/>
    </source>
</evidence>
<evidence type="ECO:0000313" key="9">
    <source>
        <dbReference type="EMBL" id="MET3791729.1"/>
    </source>
</evidence>
<protein>
    <submittedName>
        <fullName evidence="9">Peptide/nickel transport system permease protein</fullName>
    </submittedName>
</protein>
<evidence type="ECO:0000259" key="8">
    <source>
        <dbReference type="PROSITE" id="PS50928"/>
    </source>
</evidence>
<dbReference type="Gene3D" id="1.10.3720.10">
    <property type="entry name" value="MetI-like"/>
    <property type="match status" value="1"/>
</dbReference>
<dbReference type="InterPro" id="IPR045621">
    <property type="entry name" value="BPD_transp_1_N"/>
</dbReference>
<evidence type="ECO:0000256" key="5">
    <source>
        <dbReference type="ARBA" id="ARBA00022989"/>
    </source>
</evidence>
<gene>
    <name evidence="9" type="ORF">ABID37_001937</name>
</gene>
<feature type="transmembrane region" description="Helical" evidence="7">
    <location>
        <begin position="272"/>
        <end position="298"/>
    </location>
</feature>
<comment type="caution">
    <text evidence="9">The sequence shown here is derived from an EMBL/GenBank/DDBJ whole genome shotgun (WGS) entry which is preliminary data.</text>
</comment>
<evidence type="ECO:0000256" key="4">
    <source>
        <dbReference type="ARBA" id="ARBA00022692"/>
    </source>
</evidence>
<dbReference type="PROSITE" id="PS50928">
    <property type="entry name" value="ABC_TM1"/>
    <property type="match status" value="1"/>
</dbReference>
<feature type="transmembrane region" description="Helical" evidence="7">
    <location>
        <begin position="102"/>
        <end position="121"/>
    </location>
</feature>
<organism evidence="9 10">
    <name type="scientific">Aquamicrobium terrae</name>
    <dbReference type="NCBI Taxonomy" id="1324945"/>
    <lineage>
        <taxon>Bacteria</taxon>
        <taxon>Pseudomonadati</taxon>
        <taxon>Pseudomonadota</taxon>
        <taxon>Alphaproteobacteria</taxon>
        <taxon>Hyphomicrobiales</taxon>
        <taxon>Phyllobacteriaceae</taxon>
        <taxon>Aquamicrobium</taxon>
    </lineage>
</organism>
<keyword evidence="10" id="KW-1185">Reference proteome</keyword>
<evidence type="ECO:0000256" key="7">
    <source>
        <dbReference type="RuleBase" id="RU363032"/>
    </source>
</evidence>
<comment type="similarity">
    <text evidence="7">Belongs to the binding-protein-dependent transport system permease family.</text>
</comment>
<dbReference type="Pfam" id="PF00528">
    <property type="entry name" value="BPD_transp_1"/>
    <property type="match status" value="1"/>
</dbReference>
<evidence type="ECO:0000256" key="2">
    <source>
        <dbReference type="ARBA" id="ARBA00022448"/>
    </source>
</evidence>
<reference evidence="9 10" key="1">
    <citation type="submission" date="2024-06" db="EMBL/GenBank/DDBJ databases">
        <title>Genomic Encyclopedia of Type Strains, Phase IV (KMG-IV): sequencing the most valuable type-strain genomes for metagenomic binning, comparative biology and taxonomic classification.</title>
        <authorList>
            <person name="Goeker M."/>
        </authorList>
    </citation>
    <scope>NUCLEOTIDE SEQUENCE [LARGE SCALE GENOMIC DNA]</scope>
    <source>
        <strain evidence="9 10">DSM 27865</strain>
    </source>
</reference>
<keyword evidence="2 7" id="KW-0813">Transport</keyword>
<proteinExistence type="inferred from homology"/>
<dbReference type="InterPro" id="IPR035906">
    <property type="entry name" value="MetI-like_sf"/>
</dbReference>
<dbReference type="PANTHER" id="PTHR43163">
    <property type="entry name" value="DIPEPTIDE TRANSPORT SYSTEM PERMEASE PROTEIN DPPB-RELATED"/>
    <property type="match status" value="1"/>
</dbReference>
<feature type="transmembrane region" description="Helical" evidence="7">
    <location>
        <begin position="226"/>
        <end position="252"/>
    </location>
</feature>